<keyword evidence="2" id="KW-1185">Reference proteome</keyword>
<sequence>MALHHGLHACIAKQFASLLREGRGQSRKLCSNLELPWDQKCSSLCHGCP</sequence>
<gene>
    <name evidence="1" type="ORF">F443_06780</name>
</gene>
<evidence type="ECO:0000313" key="1">
    <source>
        <dbReference type="EMBL" id="ETI49330.1"/>
    </source>
</evidence>
<name>V9FCZ8_PHYNI</name>
<accession>V9FCZ8</accession>
<organism evidence="1 2">
    <name type="scientific">Phytophthora nicotianae P1569</name>
    <dbReference type="NCBI Taxonomy" id="1317065"/>
    <lineage>
        <taxon>Eukaryota</taxon>
        <taxon>Sar</taxon>
        <taxon>Stramenopiles</taxon>
        <taxon>Oomycota</taxon>
        <taxon>Peronosporomycetes</taxon>
        <taxon>Peronosporales</taxon>
        <taxon>Peronosporaceae</taxon>
        <taxon>Phytophthora</taxon>
    </lineage>
</organism>
<dbReference type="Proteomes" id="UP000018721">
    <property type="component" value="Unassembled WGS sequence"/>
</dbReference>
<dbReference type="AlphaFoldDB" id="V9FCZ8"/>
<reference evidence="1 2" key="1">
    <citation type="submission" date="2013-11" db="EMBL/GenBank/DDBJ databases">
        <title>The Genome Sequence of Phytophthora parasitica P1569.</title>
        <authorList>
            <consortium name="The Broad Institute Genomics Platform"/>
            <person name="Russ C."/>
            <person name="Tyler B."/>
            <person name="Panabieres F."/>
            <person name="Shan W."/>
            <person name="Tripathy S."/>
            <person name="Grunwald N."/>
            <person name="Machado M."/>
            <person name="Johnson C.S."/>
            <person name="Arredondo F."/>
            <person name="Hong C."/>
            <person name="Coffey M."/>
            <person name="Young S.K."/>
            <person name="Zeng Q."/>
            <person name="Gargeya S."/>
            <person name="Fitzgerald M."/>
            <person name="Abouelleil A."/>
            <person name="Alvarado L."/>
            <person name="Chapman S.B."/>
            <person name="Gainer-Dewar J."/>
            <person name="Goldberg J."/>
            <person name="Griggs A."/>
            <person name="Gujja S."/>
            <person name="Hansen M."/>
            <person name="Howarth C."/>
            <person name="Imamovic A."/>
            <person name="Ireland A."/>
            <person name="Larimer J."/>
            <person name="McCowan C."/>
            <person name="Murphy C."/>
            <person name="Pearson M."/>
            <person name="Poon T.W."/>
            <person name="Priest M."/>
            <person name="Roberts A."/>
            <person name="Saif S."/>
            <person name="Shea T."/>
            <person name="Sykes S."/>
            <person name="Wortman J."/>
            <person name="Nusbaum C."/>
            <person name="Birren B."/>
        </authorList>
    </citation>
    <scope>NUCLEOTIDE SEQUENCE [LARGE SCALE GENOMIC DNA]</scope>
    <source>
        <strain evidence="1 2">P1569</strain>
    </source>
</reference>
<proteinExistence type="predicted"/>
<dbReference type="EMBL" id="ANIZ01001108">
    <property type="protein sequence ID" value="ETI49330.1"/>
    <property type="molecule type" value="Genomic_DNA"/>
</dbReference>
<evidence type="ECO:0000313" key="2">
    <source>
        <dbReference type="Proteomes" id="UP000018721"/>
    </source>
</evidence>
<comment type="caution">
    <text evidence="1">The sequence shown here is derived from an EMBL/GenBank/DDBJ whole genome shotgun (WGS) entry which is preliminary data.</text>
</comment>
<dbReference type="HOGENOM" id="CLU_3145774_0_0_1"/>
<protein>
    <submittedName>
        <fullName evidence="1">Uncharacterized protein</fullName>
    </submittedName>
</protein>